<keyword evidence="8" id="KW-0812">Transmembrane</keyword>
<feature type="domain" description="Histidine kinase" evidence="9">
    <location>
        <begin position="419"/>
        <end position="630"/>
    </location>
</feature>
<evidence type="ECO:0000256" key="5">
    <source>
        <dbReference type="ARBA" id="ARBA00022777"/>
    </source>
</evidence>
<dbReference type="SUPFAM" id="SSF55874">
    <property type="entry name" value="ATPase domain of HSP90 chaperone/DNA topoisomerase II/histidine kinase"/>
    <property type="match status" value="1"/>
</dbReference>
<evidence type="ECO:0000313" key="11">
    <source>
        <dbReference type="Proteomes" id="UP001595859"/>
    </source>
</evidence>
<dbReference type="Pfam" id="PF02518">
    <property type="entry name" value="HATPase_c"/>
    <property type="match status" value="1"/>
</dbReference>
<sequence>MSLARKLALLVAVPLVAVVGFAALALVTSVGQAVDSGRLADEVALARTAGVLTRDLHRERLASLAMLQNPPTDDQRAEFRRLSGETDAHAAGYRVRRAELSAVPAHFAEVLARIDTALEDLPGLREQVLSGEHANLSAITFRYRIIAADLATFRERVSAGAPAELTGDLRAAAQLSRITEYIGLQQIAVLRAAADPYLTPAMNDEVQSARAGVVDAAYAFSQGAPPAWRGWYDRARVGENGTAVQLMDDSVARTQPGQKVTLDTAAWTTAMNAHLDRLGAVEQRVDDAVVASVEDYRDAQLLRTVIQAGAVVATLAAAVAIAIWLGAPMIRGLRQLRGAAHSAAYESLPAAVFALRKRNSLGKATPKEYADAAGDAVVVRGTDEIAQVGKAVNELNHSAIHLAAQQAAMRDQVDSMFVALARRAERLTSALISQVDLTERGEQDPDRLAALFTLDHLATRMRRTNNSLLILGGEGSARVRKEPMSCHDVLKAAVSQIARYQQVDVHSEIDQQNLDLVVAAEMTDHLAHLFAELIDNATAFSAPNARVAVVAAPSGNGAVVTVTDKGLGLTPEKLAAARARLADPDQDFGAVRAMGLAVVGRIASWYGIDIEIGSAPRQGTVVKVGLPARVFTRRTDFDWFHGQAKAAAPSTIATAPSPSSAPSAGADQRDSAKISGVMTAFARGIGAHRTANGKPDRPTPDLVERS</sequence>
<evidence type="ECO:0000256" key="3">
    <source>
        <dbReference type="ARBA" id="ARBA00022553"/>
    </source>
</evidence>
<dbReference type="PANTHER" id="PTHR44936:SF9">
    <property type="entry name" value="SENSOR PROTEIN CREC"/>
    <property type="match status" value="1"/>
</dbReference>
<dbReference type="InterPro" id="IPR050980">
    <property type="entry name" value="2C_sensor_his_kinase"/>
</dbReference>
<feature type="compositionally biased region" description="Low complexity" evidence="7">
    <location>
        <begin position="648"/>
        <end position="666"/>
    </location>
</feature>
<evidence type="ECO:0000256" key="8">
    <source>
        <dbReference type="SAM" id="Phobius"/>
    </source>
</evidence>
<keyword evidence="8" id="KW-0472">Membrane</keyword>
<keyword evidence="4" id="KW-0808">Transferase</keyword>
<evidence type="ECO:0000256" key="6">
    <source>
        <dbReference type="ARBA" id="ARBA00023012"/>
    </source>
</evidence>
<dbReference type="RefSeq" id="WP_378054506.1">
    <property type="nucleotide sequence ID" value="NZ_JBHSIS010000002.1"/>
</dbReference>
<dbReference type="PANTHER" id="PTHR44936">
    <property type="entry name" value="SENSOR PROTEIN CREC"/>
    <property type="match status" value="1"/>
</dbReference>
<evidence type="ECO:0000259" key="9">
    <source>
        <dbReference type="PROSITE" id="PS50109"/>
    </source>
</evidence>
<accession>A0ABV9RW71</accession>
<feature type="compositionally biased region" description="Basic and acidic residues" evidence="7">
    <location>
        <begin position="694"/>
        <end position="706"/>
    </location>
</feature>
<feature type="transmembrane region" description="Helical" evidence="8">
    <location>
        <begin position="305"/>
        <end position="327"/>
    </location>
</feature>
<proteinExistence type="predicted"/>
<keyword evidence="8" id="KW-1133">Transmembrane helix</keyword>
<dbReference type="EC" id="2.7.13.3" evidence="2"/>
<dbReference type="EMBL" id="JBHSIS010000002">
    <property type="protein sequence ID" value="MFC4852625.1"/>
    <property type="molecule type" value="Genomic_DNA"/>
</dbReference>
<comment type="catalytic activity">
    <reaction evidence="1">
        <text>ATP + protein L-histidine = ADP + protein N-phospho-L-histidine.</text>
        <dbReference type="EC" id="2.7.13.3"/>
    </reaction>
</comment>
<name>A0ABV9RW71_9PSEU</name>
<dbReference type="Pfam" id="PF08376">
    <property type="entry name" value="NIT"/>
    <property type="match status" value="1"/>
</dbReference>
<keyword evidence="11" id="KW-1185">Reference proteome</keyword>
<dbReference type="InterPro" id="IPR003594">
    <property type="entry name" value="HATPase_dom"/>
</dbReference>
<evidence type="ECO:0000256" key="4">
    <source>
        <dbReference type="ARBA" id="ARBA00022679"/>
    </source>
</evidence>
<dbReference type="Gene3D" id="3.30.565.10">
    <property type="entry name" value="Histidine kinase-like ATPase, C-terminal domain"/>
    <property type="match status" value="1"/>
</dbReference>
<comment type="caution">
    <text evidence="10">The sequence shown here is derived from an EMBL/GenBank/DDBJ whole genome shotgun (WGS) entry which is preliminary data.</text>
</comment>
<keyword evidence="6" id="KW-0902">Two-component regulatory system</keyword>
<dbReference type="SMART" id="SM00387">
    <property type="entry name" value="HATPase_c"/>
    <property type="match status" value="1"/>
</dbReference>
<keyword evidence="5" id="KW-0418">Kinase</keyword>
<dbReference type="PROSITE" id="PS50109">
    <property type="entry name" value="HIS_KIN"/>
    <property type="match status" value="1"/>
</dbReference>
<protein>
    <recommendedName>
        <fullName evidence="2">histidine kinase</fullName>
        <ecNumber evidence="2">2.7.13.3</ecNumber>
    </recommendedName>
</protein>
<evidence type="ECO:0000256" key="7">
    <source>
        <dbReference type="SAM" id="MobiDB-lite"/>
    </source>
</evidence>
<keyword evidence="3" id="KW-0597">Phosphoprotein</keyword>
<gene>
    <name evidence="10" type="ORF">ACFPCV_03850</name>
</gene>
<evidence type="ECO:0000313" key="10">
    <source>
        <dbReference type="EMBL" id="MFC4852625.1"/>
    </source>
</evidence>
<dbReference type="InterPro" id="IPR013587">
    <property type="entry name" value="Nitrate/nitrite_sensing"/>
</dbReference>
<evidence type="ECO:0000256" key="1">
    <source>
        <dbReference type="ARBA" id="ARBA00000085"/>
    </source>
</evidence>
<feature type="region of interest" description="Disordered" evidence="7">
    <location>
        <begin position="685"/>
        <end position="706"/>
    </location>
</feature>
<dbReference type="InterPro" id="IPR036890">
    <property type="entry name" value="HATPase_C_sf"/>
</dbReference>
<reference evidence="11" key="1">
    <citation type="journal article" date="2019" name="Int. J. Syst. Evol. Microbiol.">
        <title>The Global Catalogue of Microorganisms (GCM) 10K type strain sequencing project: providing services to taxonomists for standard genome sequencing and annotation.</title>
        <authorList>
            <consortium name="The Broad Institute Genomics Platform"/>
            <consortium name="The Broad Institute Genome Sequencing Center for Infectious Disease"/>
            <person name="Wu L."/>
            <person name="Ma J."/>
        </authorList>
    </citation>
    <scope>NUCLEOTIDE SEQUENCE [LARGE SCALE GENOMIC DNA]</scope>
    <source>
        <strain evidence="11">ZS-22-S1</strain>
    </source>
</reference>
<feature type="region of interest" description="Disordered" evidence="7">
    <location>
        <begin position="648"/>
        <end position="672"/>
    </location>
</feature>
<evidence type="ECO:0000256" key="2">
    <source>
        <dbReference type="ARBA" id="ARBA00012438"/>
    </source>
</evidence>
<organism evidence="10 11">
    <name type="scientific">Actinophytocola glycyrrhizae</name>
    <dbReference type="NCBI Taxonomy" id="2044873"/>
    <lineage>
        <taxon>Bacteria</taxon>
        <taxon>Bacillati</taxon>
        <taxon>Actinomycetota</taxon>
        <taxon>Actinomycetes</taxon>
        <taxon>Pseudonocardiales</taxon>
        <taxon>Pseudonocardiaceae</taxon>
    </lineage>
</organism>
<dbReference type="InterPro" id="IPR005467">
    <property type="entry name" value="His_kinase_dom"/>
</dbReference>
<dbReference type="Proteomes" id="UP001595859">
    <property type="component" value="Unassembled WGS sequence"/>
</dbReference>